<dbReference type="PANTHER" id="PTHR45768:SF23">
    <property type="entry name" value="OS02G0790600 PROTEIN"/>
    <property type="match status" value="1"/>
</dbReference>
<dbReference type="EC" id="2.3.2.27" evidence="4"/>
<feature type="transmembrane region" description="Helical" evidence="16">
    <location>
        <begin position="85"/>
        <end position="106"/>
    </location>
</feature>
<evidence type="ECO:0000313" key="19">
    <source>
        <dbReference type="Proteomes" id="UP000006038"/>
    </source>
</evidence>
<dbReference type="Gene3D" id="3.30.40.10">
    <property type="entry name" value="Zinc/RING finger domain, C3HC4 (zinc finger)"/>
    <property type="match status" value="1"/>
</dbReference>
<dbReference type="GO" id="GO:0008270">
    <property type="term" value="F:zinc ion binding"/>
    <property type="evidence" value="ECO:0007669"/>
    <property type="project" value="UniProtKB-KW"/>
</dbReference>
<keyword evidence="12 16" id="KW-0472">Membrane</keyword>
<evidence type="ECO:0000256" key="11">
    <source>
        <dbReference type="ARBA" id="ARBA00022989"/>
    </source>
</evidence>
<dbReference type="AlphaFoldDB" id="J3LHV8"/>
<dbReference type="OMA" id="MSNSTWQ"/>
<dbReference type="Proteomes" id="UP000006038">
    <property type="component" value="Unassembled WGS sequence"/>
</dbReference>
<dbReference type="InterPro" id="IPR001841">
    <property type="entry name" value="Znf_RING"/>
</dbReference>
<feature type="transmembrane region" description="Helical" evidence="16">
    <location>
        <begin position="31"/>
        <end position="53"/>
    </location>
</feature>
<evidence type="ECO:0000256" key="10">
    <source>
        <dbReference type="ARBA" id="ARBA00022833"/>
    </source>
</evidence>
<keyword evidence="19" id="KW-1185">Reference proteome</keyword>
<evidence type="ECO:0000256" key="13">
    <source>
        <dbReference type="ARBA" id="ARBA00024209"/>
    </source>
</evidence>
<comment type="pathway">
    <text evidence="3">Protein modification; protein ubiquitination.</text>
</comment>
<evidence type="ECO:0000256" key="8">
    <source>
        <dbReference type="ARBA" id="ARBA00022771"/>
    </source>
</evidence>
<organism evidence="18">
    <name type="scientific">Oryza brachyantha</name>
    <name type="common">malo sina</name>
    <dbReference type="NCBI Taxonomy" id="4533"/>
    <lineage>
        <taxon>Eukaryota</taxon>
        <taxon>Viridiplantae</taxon>
        <taxon>Streptophyta</taxon>
        <taxon>Embryophyta</taxon>
        <taxon>Tracheophyta</taxon>
        <taxon>Spermatophyta</taxon>
        <taxon>Magnoliopsida</taxon>
        <taxon>Liliopsida</taxon>
        <taxon>Poales</taxon>
        <taxon>Poaceae</taxon>
        <taxon>BOP clade</taxon>
        <taxon>Oryzoideae</taxon>
        <taxon>Oryzeae</taxon>
        <taxon>Oryzinae</taxon>
        <taxon>Oryza</taxon>
    </lineage>
</organism>
<feature type="compositionally biased region" description="Basic and acidic residues" evidence="15">
    <location>
        <begin position="441"/>
        <end position="451"/>
    </location>
</feature>
<evidence type="ECO:0000256" key="2">
    <source>
        <dbReference type="ARBA" id="ARBA00004167"/>
    </source>
</evidence>
<dbReference type="EnsemblPlants" id="OB02G42250.1">
    <property type="protein sequence ID" value="OB02G42250.1"/>
    <property type="gene ID" value="OB02G42250"/>
</dbReference>
<evidence type="ECO:0000256" key="12">
    <source>
        <dbReference type="ARBA" id="ARBA00023136"/>
    </source>
</evidence>
<feature type="domain" description="RING-type" evidence="17">
    <location>
        <begin position="174"/>
        <end position="216"/>
    </location>
</feature>
<dbReference type="HOGENOM" id="CLU_034332_0_0_1"/>
<dbReference type="eggNOG" id="KOG0800">
    <property type="taxonomic scope" value="Eukaryota"/>
</dbReference>
<keyword evidence="5" id="KW-0808">Transferase</keyword>
<feature type="region of interest" description="Disordered" evidence="15">
    <location>
        <begin position="441"/>
        <end position="461"/>
    </location>
</feature>
<dbReference type="Gramene" id="OB02G42250.1">
    <property type="protein sequence ID" value="OB02G42250.1"/>
    <property type="gene ID" value="OB02G42250"/>
</dbReference>
<evidence type="ECO:0000256" key="9">
    <source>
        <dbReference type="ARBA" id="ARBA00022786"/>
    </source>
</evidence>
<keyword evidence="11 16" id="KW-1133">Transmembrane helix</keyword>
<comment type="subcellular location">
    <subcellularLocation>
        <location evidence="2">Membrane</location>
        <topology evidence="2">Single-pass membrane protein</topology>
    </subcellularLocation>
</comment>
<evidence type="ECO:0000256" key="5">
    <source>
        <dbReference type="ARBA" id="ARBA00022679"/>
    </source>
</evidence>
<accession>J3LHV8</accession>
<keyword evidence="6 16" id="KW-0812">Transmembrane</keyword>
<dbReference type="PANTHER" id="PTHR45768">
    <property type="entry name" value="E3 UBIQUITIN-PROTEIN LIGASE RNF13-LIKE"/>
    <property type="match status" value="1"/>
</dbReference>
<evidence type="ECO:0000256" key="14">
    <source>
        <dbReference type="PROSITE-ProRule" id="PRU00175"/>
    </source>
</evidence>
<keyword evidence="8 14" id="KW-0863">Zinc-finger</keyword>
<protein>
    <recommendedName>
        <fullName evidence="4">RING-type E3 ubiquitin transferase</fullName>
        <ecNumber evidence="4">2.3.2.27</ecNumber>
    </recommendedName>
</protein>
<reference evidence="18" key="1">
    <citation type="submission" date="2013-04" db="UniProtKB">
        <authorList>
            <consortium name="EnsemblPlants"/>
        </authorList>
    </citation>
    <scope>IDENTIFICATION</scope>
</reference>
<evidence type="ECO:0000259" key="17">
    <source>
        <dbReference type="PROSITE" id="PS50089"/>
    </source>
</evidence>
<dbReference type="GO" id="GO:0061630">
    <property type="term" value="F:ubiquitin protein ligase activity"/>
    <property type="evidence" value="ECO:0007669"/>
    <property type="project" value="UniProtKB-EC"/>
</dbReference>
<keyword evidence="7" id="KW-0479">Metal-binding</keyword>
<comment type="catalytic activity">
    <reaction evidence="1">
        <text>S-ubiquitinyl-[E2 ubiquitin-conjugating enzyme]-L-cysteine + [acceptor protein]-L-lysine = [E2 ubiquitin-conjugating enzyme]-L-cysteine + N(6)-ubiquitinyl-[acceptor protein]-L-lysine.</text>
        <dbReference type="EC" id="2.3.2.27"/>
    </reaction>
</comment>
<proteinExistence type="inferred from homology"/>
<dbReference type="GO" id="GO:0016020">
    <property type="term" value="C:membrane"/>
    <property type="evidence" value="ECO:0007669"/>
    <property type="project" value="UniProtKB-SubCell"/>
</dbReference>
<dbReference type="SMART" id="SM00184">
    <property type="entry name" value="RING"/>
    <property type="match status" value="1"/>
</dbReference>
<evidence type="ECO:0000256" key="3">
    <source>
        <dbReference type="ARBA" id="ARBA00004906"/>
    </source>
</evidence>
<feature type="compositionally biased region" description="Basic residues" evidence="15">
    <location>
        <begin position="344"/>
        <end position="360"/>
    </location>
</feature>
<keyword evidence="9" id="KW-0833">Ubl conjugation pathway</keyword>
<dbReference type="Pfam" id="PF13639">
    <property type="entry name" value="zf-RING_2"/>
    <property type="match status" value="1"/>
</dbReference>
<dbReference type="PROSITE" id="PS50089">
    <property type="entry name" value="ZF_RING_2"/>
    <property type="match status" value="1"/>
</dbReference>
<comment type="similarity">
    <text evidence="13">Belongs to the RING-type zinc finger family. ATL subfamily.</text>
</comment>
<evidence type="ECO:0000256" key="15">
    <source>
        <dbReference type="SAM" id="MobiDB-lite"/>
    </source>
</evidence>
<name>J3LHV8_ORYBR</name>
<evidence type="ECO:0000256" key="16">
    <source>
        <dbReference type="SAM" id="Phobius"/>
    </source>
</evidence>
<evidence type="ECO:0000256" key="7">
    <source>
        <dbReference type="ARBA" id="ARBA00022723"/>
    </source>
</evidence>
<evidence type="ECO:0000256" key="4">
    <source>
        <dbReference type="ARBA" id="ARBA00012483"/>
    </source>
</evidence>
<dbReference type="FunFam" id="3.30.40.10:FF:000231">
    <property type="entry name" value="RING-H2 finger protein ATL46"/>
    <property type="match status" value="1"/>
</dbReference>
<keyword evidence="10" id="KW-0862">Zinc</keyword>
<dbReference type="CDD" id="cd16461">
    <property type="entry name" value="RING-H2_EL5-like"/>
    <property type="match status" value="1"/>
</dbReference>
<sequence>MPCQDPSPTPSSSQQGLYRLSRKIRALDRRAYKGGVFVLVWICSCLVLCAGALRMSNSTWQPPPEQPPSSPSAIDGVENKISPSIVFIVAILAIIFFVCGLLHLLVRHLLRLHRQRRAREDAESVTAFQGQLQQLFHLHDAGVDQAFIDALPVFLYRNVVGGGGGADGKDPFDCAVCLCEFAPDDQLRLLPKCSHAFHLECIDTWLLSHSTCPLCRRSLLAELSPTCSPVVMVLESESTRDMVPSANRARDGDAVADQADVGVEDAPGHEGAEEVVEVKLGKFMCVEGNVNAVVAGEGDGAGTSSNDNGDANAKAGLGQRRCHSMGSYEYVMDAHASLRVAIKPPKKKPNPAVSKSRRRGAISECEFGASKRGESSLRLPPFRTPTAQKRHDPDGAVAGAKLAKDSFSVSKIWMVPSKSEASGAAATERRAVSFRWPVAAKEEEGNKKSGSEADWDVEAGSCGGNSVVSSVAEERPSFARRTLLWVVGGRQLSRVGSCS</sequence>
<evidence type="ECO:0000256" key="1">
    <source>
        <dbReference type="ARBA" id="ARBA00000900"/>
    </source>
</evidence>
<evidence type="ECO:0000313" key="18">
    <source>
        <dbReference type="EnsemblPlants" id="OB02G42250.1"/>
    </source>
</evidence>
<feature type="region of interest" description="Disordered" evidence="15">
    <location>
        <begin position="344"/>
        <end position="394"/>
    </location>
</feature>
<dbReference type="InterPro" id="IPR013083">
    <property type="entry name" value="Znf_RING/FYVE/PHD"/>
</dbReference>
<dbReference type="SUPFAM" id="SSF57850">
    <property type="entry name" value="RING/U-box"/>
    <property type="match status" value="1"/>
</dbReference>
<evidence type="ECO:0000256" key="6">
    <source>
        <dbReference type="ARBA" id="ARBA00022692"/>
    </source>
</evidence>